<evidence type="ECO:0000313" key="1">
    <source>
        <dbReference type="EMBL" id="ETR70674.1"/>
    </source>
</evidence>
<accession>A0A1V1P7B3</accession>
<gene>
    <name evidence="1" type="ORF">OMM_08645</name>
</gene>
<sequence length="276" mass="31119">MSIGIIVNCGHSQTPVIESHEQGYINWTTLAVISTGTGIPSEKFHGKPIGRKIAEENALKRAFENLYLAVLHVCIDNNSLAVDIQKQNPHFQEQVQQMTENARVLKKEYLSDGTVEITVQMSMNGGFSQLALPDEIRYIESIKNIMIHNQMTWKRQNDQKYTGLIIDARGLDISACLSPMIVSKNKDEVFGPQYISRDYAVQYGTCIYMNNLESAMRHQRVGSKPFIVKGIGTDGENVTNIVISNTESARFKSLVEHLSILKHCRVIIVIDHADWR</sequence>
<dbReference type="EMBL" id="ATBP01000387">
    <property type="protein sequence ID" value="ETR70674.1"/>
    <property type="molecule type" value="Genomic_DNA"/>
</dbReference>
<reference evidence="2" key="1">
    <citation type="submission" date="2012-11" db="EMBL/GenBank/DDBJ databases">
        <authorList>
            <person name="Lucero-Rivera Y.E."/>
            <person name="Tovar-Ramirez D."/>
        </authorList>
    </citation>
    <scope>NUCLEOTIDE SEQUENCE [LARGE SCALE GENOMIC DNA]</scope>
    <source>
        <strain evidence="2">Araruama</strain>
    </source>
</reference>
<protein>
    <submittedName>
        <fullName evidence="1">Uncharacterized protein</fullName>
    </submittedName>
</protein>
<comment type="caution">
    <text evidence="1">The sequence shown here is derived from an EMBL/GenBank/DDBJ whole genome shotgun (WGS) entry which is preliminary data.</text>
</comment>
<dbReference type="Proteomes" id="UP000189670">
    <property type="component" value="Unassembled WGS sequence"/>
</dbReference>
<proteinExistence type="predicted"/>
<name>A0A1V1P7B3_9BACT</name>
<dbReference type="AlphaFoldDB" id="A0A1V1P7B3"/>
<evidence type="ECO:0000313" key="2">
    <source>
        <dbReference type="Proteomes" id="UP000189670"/>
    </source>
</evidence>
<organism evidence="1 2">
    <name type="scientific">Candidatus Magnetoglobus multicellularis str. Araruama</name>
    <dbReference type="NCBI Taxonomy" id="890399"/>
    <lineage>
        <taxon>Bacteria</taxon>
        <taxon>Pseudomonadati</taxon>
        <taxon>Thermodesulfobacteriota</taxon>
        <taxon>Desulfobacteria</taxon>
        <taxon>Desulfobacterales</taxon>
        <taxon>Desulfobacteraceae</taxon>
        <taxon>Candidatus Magnetoglobus</taxon>
    </lineage>
</organism>